<dbReference type="InterPro" id="IPR001227">
    <property type="entry name" value="Ac_transferase_dom_sf"/>
</dbReference>
<keyword evidence="4" id="KW-0012">Acyltransferase</keyword>
<dbReference type="InterPro" id="IPR050091">
    <property type="entry name" value="PKS_NRPS_Biosynth_Enz"/>
</dbReference>
<dbReference type="InterPro" id="IPR016036">
    <property type="entry name" value="Malonyl_transacylase_ACP-bd"/>
</dbReference>
<name>A0A1E7LBU7_9ACTN</name>
<proteinExistence type="predicted"/>
<dbReference type="PANTHER" id="PTHR43775:SF51">
    <property type="entry name" value="INACTIVE PHENOLPHTHIOCEROL SYNTHESIS POLYKETIDE SYNTHASE TYPE I PKS1-RELATED"/>
    <property type="match status" value="1"/>
</dbReference>
<evidence type="ECO:0000256" key="5">
    <source>
        <dbReference type="PROSITE-ProRule" id="PRU01363"/>
    </source>
</evidence>
<comment type="pathway">
    <text evidence="1">Antibiotic biosynthesis.</text>
</comment>
<dbReference type="Proteomes" id="UP000176005">
    <property type="component" value="Unassembled WGS sequence"/>
</dbReference>
<evidence type="ECO:0000256" key="4">
    <source>
        <dbReference type="ARBA" id="ARBA00023315"/>
    </source>
</evidence>
<dbReference type="SUPFAM" id="SSF55048">
    <property type="entry name" value="Probable ACP-binding domain of malonyl-CoA ACP transacylase"/>
    <property type="match status" value="1"/>
</dbReference>
<gene>
    <name evidence="7" type="ORF">AN218_02885</name>
</gene>
<feature type="non-terminal residue" evidence="7">
    <location>
        <position position="1"/>
    </location>
</feature>
<feature type="region of interest" description="N-terminal hotdog fold" evidence="5">
    <location>
        <begin position="399"/>
        <end position="519"/>
    </location>
</feature>
<organism evidence="7 8">
    <name type="scientific">Streptomyces nanshensis</name>
    <dbReference type="NCBI Taxonomy" id="518642"/>
    <lineage>
        <taxon>Bacteria</taxon>
        <taxon>Bacillati</taxon>
        <taxon>Actinomycetota</taxon>
        <taxon>Actinomycetes</taxon>
        <taxon>Kitasatosporales</taxon>
        <taxon>Streptomycetaceae</taxon>
        <taxon>Streptomyces</taxon>
    </lineage>
</organism>
<dbReference type="Gene3D" id="3.30.70.3290">
    <property type="match status" value="1"/>
</dbReference>
<feature type="active site" description="Proton acceptor; for dehydratase activity" evidence="5">
    <location>
        <position position="431"/>
    </location>
</feature>
<dbReference type="PANTHER" id="PTHR43775">
    <property type="entry name" value="FATTY ACID SYNTHASE"/>
    <property type="match status" value="1"/>
</dbReference>
<keyword evidence="3" id="KW-0511">Multifunctional enzyme</keyword>
<evidence type="ECO:0000313" key="8">
    <source>
        <dbReference type="Proteomes" id="UP000176005"/>
    </source>
</evidence>
<dbReference type="SMART" id="SM00827">
    <property type="entry name" value="PKS_AT"/>
    <property type="match status" value="1"/>
</dbReference>
<dbReference type="InterPro" id="IPR049552">
    <property type="entry name" value="PKS_DH_N"/>
</dbReference>
<sequence>EEHPDTPLTDVASTLAHGRSHFPFRTGVAGDRAELADALREPVVTAGGTGRVTAVFSGQGAQRPGMGRELAERFPVFAAALDEVCAVVDPLLGRPLREVMWDEPAEVLERTEYAQPALFAHQIALCRLWEAAGVTFEAVAGHSVGEIAAAVVAGVLGLEDAARLVVARGRLMQALPAGGAMAAIAATEDEVAPTLPEGTAVAAVNGPRALVVSGPEADVTAVAEHWREKGRRTTPLRVSHAFHSPLMEPVLDEFTALLETLDFRPPTVPMIPAAATSHPLETPAYWARHVCATVRFADAVDRLPEADLTVEIGPDAALLPHLDGRTALPSVRRDRAETVTWLTALARAHAHGVPVDWSAVLPARRPLADLPTYPFQHESYWLVAPAASGDAPGVDHWPHPMLSSRSELPGEGGLLLTGRLTPGSDPWLRDHAVMGTVLLPGTGFVELATEAARAAGAESVTEVVLQAPLVFPGGRPRDVQVWVAADTGGERELHIRSRGSDDEWVLHASGSVGPRTAPDDGAFTPDWTGAQWPPAGAVPVPVDTLYPDLAARGYEYGPAFQGVRGVWERGDEVFAEIALPDGQPTGFGLHPALLDAALHALPLTGRGYEADEVRLPFSFSGIVPLSPDARGLRVRLRAGEESVTVHATDASGTPSIAVDALLLRPVDRAQLDAVAADRTGRYAVTWERLPDPPAVTAVPGRWLLLGTGHLSGLFERSTSQAQGAGELDGVLCAAGSAEELLETLTLLRKQSIQAPVWCVTSGAVAVGTDDPEADPAAAAAWGLGRVAALETPQKWGGLVDLPARLGTPARDLLAAVLAGDGTEDQLAVRDAGLWARRIAPAQAVPAPAPAPDATAPEPAAALTGTVLITGGTGALG</sequence>
<dbReference type="PROSITE" id="PS52019">
    <property type="entry name" value="PKS_MFAS_DH"/>
    <property type="match status" value="1"/>
</dbReference>
<dbReference type="GO" id="GO:0004312">
    <property type="term" value="F:fatty acid synthase activity"/>
    <property type="evidence" value="ECO:0007669"/>
    <property type="project" value="TreeGrafter"/>
</dbReference>
<keyword evidence="8" id="KW-1185">Reference proteome</keyword>
<evidence type="ECO:0000259" key="6">
    <source>
        <dbReference type="PROSITE" id="PS52019"/>
    </source>
</evidence>
<dbReference type="Pfam" id="PF21089">
    <property type="entry name" value="PKS_DH_N"/>
    <property type="match status" value="1"/>
</dbReference>
<evidence type="ECO:0000256" key="2">
    <source>
        <dbReference type="ARBA" id="ARBA00022679"/>
    </source>
</evidence>
<protein>
    <recommendedName>
        <fullName evidence="6">PKS/mFAS DH domain-containing protein</fullName>
    </recommendedName>
</protein>
<feature type="active site" description="Proton donor; for dehydratase activity" evidence="5">
    <location>
        <position position="595"/>
    </location>
</feature>
<dbReference type="SUPFAM" id="SSF51735">
    <property type="entry name" value="NAD(P)-binding Rossmann-fold domains"/>
    <property type="match status" value="1"/>
</dbReference>
<dbReference type="InterPro" id="IPR049551">
    <property type="entry name" value="PKS_DH_C"/>
</dbReference>
<dbReference type="RefSeq" id="WP_141747413.1">
    <property type="nucleotide sequence ID" value="NZ_LJGW01000055.1"/>
</dbReference>
<dbReference type="GO" id="GO:0006633">
    <property type="term" value="P:fatty acid biosynthetic process"/>
    <property type="evidence" value="ECO:0007669"/>
    <property type="project" value="TreeGrafter"/>
</dbReference>
<comment type="caution">
    <text evidence="7">The sequence shown here is derived from an EMBL/GenBank/DDBJ whole genome shotgun (WGS) entry which is preliminary data.</text>
</comment>
<dbReference type="Gene3D" id="3.40.50.720">
    <property type="entry name" value="NAD(P)-binding Rossmann-like Domain"/>
    <property type="match status" value="1"/>
</dbReference>
<accession>A0A1E7LBU7</accession>
<dbReference type="InterPro" id="IPR049900">
    <property type="entry name" value="PKS_mFAS_DH"/>
</dbReference>
<evidence type="ECO:0000313" key="7">
    <source>
        <dbReference type="EMBL" id="OEV13571.1"/>
    </source>
</evidence>
<feature type="non-terminal residue" evidence="7">
    <location>
        <position position="876"/>
    </location>
</feature>
<feature type="domain" description="PKS/mFAS DH" evidence="6">
    <location>
        <begin position="399"/>
        <end position="672"/>
    </location>
</feature>
<reference evidence="7 8" key="1">
    <citation type="journal article" date="2016" name="Front. Microbiol.">
        <title>Comparative Genomics Analysis of Streptomyces Species Reveals Their Adaptation to the Marine Environment and Their Diversity at the Genomic Level.</title>
        <authorList>
            <person name="Tian X."/>
            <person name="Zhang Z."/>
            <person name="Yang T."/>
            <person name="Chen M."/>
            <person name="Li J."/>
            <person name="Chen F."/>
            <person name="Yang J."/>
            <person name="Li W."/>
            <person name="Zhang B."/>
            <person name="Zhang Z."/>
            <person name="Wu J."/>
            <person name="Zhang C."/>
            <person name="Long L."/>
            <person name="Xiao J."/>
        </authorList>
    </citation>
    <scope>NUCLEOTIDE SEQUENCE [LARGE SCALE GENOMIC DNA]</scope>
    <source>
        <strain evidence="7 8">SCSIO 10429</strain>
    </source>
</reference>
<dbReference type="Pfam" id="PF14765">
    <property type="entry name" value="PS-DH"/>
    <property type="match status" value="1"/>
</dbReference>
<dbReference type="SUPFAM" id="SSF52151">
    <property type="entry name" value="FabD/lysophospholipase-like"/>
    <property type="match status" value="1"/>
</dbReference>
<feature type="region of interest" description="C-terminal hotdog fold" evidence="5">
    <location>
        <begin position="537"/>
        <end position="672"/>
    </location>
</feature>
<evidence type="ECO:0000256" key="3">
    <source>
        <dbReference type="ARBA" id="ARBA00023268"/>
    </source>
</evidence>
<dbReference type="InterPro" id="IPR036291">
    <property type="entry name" value="NAD(P)-bd_dom_sf"/>
</dbReference>
<dbReference type="Gene3D" id="3.10.129.110">
    <property type="entry name" value="Polyketide synthase dehydratase"/>
    <property type="match status" value="1"/>
</dbReference>
<dbReference type="Pfam" id="PF00698">
    <property type="entry name" value="Acyl_transf_1"/>
    <property type="match status" value="1"/>
</dbReference>
<dbReference type="AlphaFoldDB" id="A0A1E7LBU7"/>
<dbReference type="InterPro" id="IPR014043">
    <property type="entry name" value="Acyl_transferase_dom"/>
</dbReference>
<dbReference type="Gene3D" id="3.40.366.10">
    <property type="entry name" value="Malonyl-Coenzyme A Acyl Carrier Protein, domain 2"/>
    <property type="match status" value="1"/>
</dbReference>
<dbReference type="EMBL" id="LJGW01000055">
    <property type="protein sequence ID" value="OEV13571.1"/>
    <property type="molecule type" value="Genomic_DNA"/>
</dbReference>
<dbReference type="SMART" id="SM00826">
    <property type="entry name" value="PKS_DH"/>
    <property type="match status" value="1"/>
</dbReference>
<dbReference type="InterPro" id="IPR016035">
    <property type="entry name" value="Acyl_Trfase/lysoPLipase"/>
</dbReference>
<dbReference type="InterPro" id="IPR042104">
    <property type="entry name" value="PKS_dehydratase_sf"/>
</dbReference>
<evidence type="ECO:0000256" key="1">
    <source>
        <dbReference type="ARBA" id="ARBA00004792"/>
    </source>
</evidence>
<keyword evidence="2" id="KW-0808">Transferase</keyword>
<dbReference type="InterPro" id="IPR020807">
    <property type="entry name" value="PKS_DH"/>
</dbReference>